<dbReference type="InterPro" id="IPR003593">
    <property type="entry name" value="AAA+_ATPase"/>
</dbReference>
<evidence type="ECO:0000313" key="6">
    <source>
        <dbReference type="EMBL" id="SFB30654.1"/>
    </source>
</evidence>
<dbReference type="PANTHER" id="PTHR42711">
    <property type="entry name" value="ABC TRANSPORTER ATP-BINDING PROTEIN"/>
    <property type="match status" value="1"/>
</dbReference>
<dbReference type="GO" id="GO:0005524">
    <property type="term" value="F:ATP binding"/>
    <property type="evidence" value="ECO:0007669"/>
    <property type="project" value="UniProtKB-KW"/>
</dbReference>
<dbReference type="Pfam" id="PF00005">
    <property type="entry name" value="ABC_tran"/>
    <property type="match status" value="1"/>
</dbReference>
<evidence type="ECO:0000313" key="7">
    <source>
        <dbReference type="Proteomes" id="UP000198619"/>
    </source>
</evidence>
<dbReference type="PROSITE" id="PS00211">
    <property type="entry name" value="ABC_TRANSPORTER_1"/>
    <property type="match status" value="1"/>
</dbReference>
<sequence length="246" mass="28389">MVELNNVYKKYKGNTFYSVKDLSFKVEKGCIFGLLGNNGAGKSTTMKLLSTLYKQDSGSIYISGYDTIKNPSKVKQNLGYLFENPMLYEQLTGEENIVYYAKLFKVDKEVVYSRLKNLYEELHVDFQNQKVNTYSKGMKQKISFIRSIITDPKIILMDEPTGELDIISRNLIRLYTKKLKEQGKTIILTSHIAEDIDLLCDRVVIMNKGTIFEHDTIKNLKNKYNADSFENVYISIQDKIEKEGMC</sequence>
<dbReference type="GO" id="GO:0016887">
    <property type="term" value="F:ATP hydrolysis activity"/>
    <property type="evidence" value="ECO:0007669"/>
    <property type="project" value="InterPro"/>
</dbReference>
<dbReference type="AlphaFoldDB" id="A0A1I0ZXZ8"/>
<dbReference type="PANTHER" id="PTHR42711:SF5">
    <property type="entry name" value="ABC TRANSPORTER ATP-BINDING PROTEIN NATA"/>
    <property type="match status" value="1"/>
</dbReference>
<dbReference type="SUPFAM" id="SSF52540">
    <property type="entry name" value="P-loop containing nucleoside triphosphate hydrolases"/>
    <property type="match status" value="1"/>
</dbReference>
<dbReference type="InterPro" id="IPR017871">
    <property type="entry name" value="ABC_transporter-like_CS"/>
</dbReference>
<reference evidence="6 7" key="1">
    <citation type="submission" date="2016-10" db="EMBL/GenBank/DDBJ databases">
        <authorList>
            <person name="de Groot N.N."/>
        </authorList>
    </citation>
    <scope>NUCLEOTIDE SEQUENCE [LARGE SCALE GENOMIC DNA]</scope>
    <source>
        <strain evidence="6 7">DSM 12271</strain>
    </source>
</reference>
<proteinExistence type="inferred from homology"/>
<dbReference type="SMART" id="SM00382">
    <property type="entry name" value="AAA"/>
    <property type="match status" value="1"/>
</dbReference>
<dbReference type="Gene3D" id="3.40.50.300">
    <property type="entry name" value="P-loop containing nucleotide triphosphate hydrolases"/>
    <property type="match status" value="1"/>
</dbReference>
<keyword evidence="2" id="KW-0813">Transport</keyword>
<dbReference type="Proteomes" id="UP000198619">
    <property type="component" value="Unassembled WGS sequence"/>
</dbReference>
<dbReference type="RefSeq" id="WP_090042385.1">
    <property type="nucleotide sequence ID" value="NZ_FOKI01000027.1"/>
</dbReference>
<keyword evidence="3" id="KW-0547">Nucleotide-binding</keyword>
<keyword evidence="4 6" id="KW-0067">ATP-binding</keyword>
<feature type="domain" description="ABC transporter" evidence="5">
    <location>
        <begin position="2"/>
        <end position="233"/>
    </location>
</feature>
<comment type="similarity">
    <text evidence="1">Belongs to the ABC transporter superfamily.</text>
</comment>
<dbReference type="EMBL" id="FOKI01000027">
    <property type="protein sequence ID" value="SFB30654.1"/>
    <property type="molecule type" value="Genomic_DNA"/>
</dbReference>
<evidence type="ECO:0000259" key="5">
    <source>
        <dbReference type="PROSITE" id="PS50893"/>
    </source>
</evidence>
<evidence type="ECO:0000256" key="3">
    <source>
        <dbReference type="ARBA" id="ARBA00022741"/>
    </source>
</evidence>
<dbReference type="STRING" id="84698.SAMN04488528_102733"/>
<protein>
    <submittedName>
        <fullName evidence="6">Sodium transport system ATP-binding protein</fullName>
    </submittedName>
</protein>
<evidence type="ECO:0000256" key="2">
    <source>
        <dbReference type="ARBA" id="ARBA00022448"/>
    </source>
</evidence>
<keyword evidence="7" id="KW-1185">Reference proteome</keyword>
<dbReference type="PROSITE" id="PS50893">
    <property type="entry name" value="ABC_TRANSPORTER_2"/>
    <property type="match status" value="1"/>
</dbReference>
<organism evidence="6 7">
    <name type="scientific">Clostridium frigidicarnis</name>
    <dbReference type="NCBI Taxonomy" id="84698"/>
    <lineage>
        <taxon>Bacteria</taxon>
        <taxon>Bacillati</taxon>
        <taxon>Bacillota</taxon>
        <taxon>Clostridia</taxon>
        <taxon>Eubacteriales</taxon>
        <taxon>Clostridiaceae</taxon>
        <taxon>Clostridium</taxon>
    </lineage>
</organism>
<evidence type="ECO:0000256" key="1">
    <source>
        <dbReference type="ARBA" id="ARBA00005417"/>
    </source>
</evidence>
<accession>A0A1I0ZXZ8</accession>
<dbReference type="InterPro" id="IPR050763">
    <property type="entry name" value="ABC_transporter_ATP-binding"/>
</dbReference>
<name>A0A1I0ZXZ8_9CLOT</name>
<dbReference type="InterPro" id="IPR027417">
    <property type="entry name" value="P-loop_NTPase"/>
</dbReference>
<gene>
    <name evidence="6" type="ORF">SAMN04488528_102733</name>
</gene>
<dbReference type="InterPro" id="IPR003439">
    <property type="entry name" value="ABC_transporter-like_ATP-bd"/>
</dbReference>
<dbReference type="OrthoDB" id="9804819at2"/>
<dbReference type="CDD" id="cd03230">
    <property type="entry name" value="ABC_DR_subfamily_A"/>
    <property type="match status" value="1"/>
</dbReference>
<evidence type="ECO:0000256" key="4">
    <source>
        <dbReference type="ARBA" id="ARBA00022840"/>
    </source>
</evidence>